<dbReference type="PANTHER" id="PTHR28004:SF2">
    <property type="entry name" value="D-SERINE DEHYDRATASE"/>
    <property type="match status" value="1"/>
</dbReference>
<evidence type="ECO:0000259" key="1">
    <source>
        <dbReference type="Pfam" id="PF01168"/>
    </source>
</evidence>
<accession>A0A1X7AH46</accession>
<evidence type="ECO:0000313" key="3">
    <source>
        <dbReference type="Proteomes" id="UP000196573"/>
    </source>
</evidence>
<dbReference type="GO" id="GO:0008721">
    <property type="term" value="F:D-serine ammonia-lyase activity"/>
    <property type="evidence" value="ECO:0007669"/>
    <property type="project" value="TreeGrafter"/>
</dbReference>
<name>A0A1X7AH46_9GAMM</name>
<sequence>MKLLLLLAALAGYFWWRRDRGEPHSLYFQQLQNTLKEAGVCYPRMVLDLDRLDGNIEKVKNFVGDTSHLRVVGKSLPSFELLEYIQNKLGTNRLMVFHQPFLKQLLVRFPQADFLIGKPFPVVAVAGVLEASREQELGAVERIQWLVDTRERLMQYLELAKEQKVCLKISIELDVGLHRGGLNQLWELEPLLQVIAENPDNLKFSGFMGYEPQLAKVPFFLANKQDEIRKSVMDEYREFVDFVRLRHPDLYSDDLCFNAGGSMTYRLYQDMDSIPANEIALGSAFVKPVDFDLDTLDVHQEAAFIATPVLKSDNQMNIPFLEKLSPLWKSLTPNMAKSFYIYGGWWKAKPVSPKGLSNNPIFGRSTNQELFMGSEKTDLKVDDFVFLRPTQSEYVFLHFGRILLVRKGEVVGEWATFNQDY</sequence>
<evidence type="ECO:0000313" key="2">
    <source>
        <dbReference type="EMBL" id="SMA40168.1"/>
    </source>
</evidence>
<dbReference type="Pfam" id="PF01168">
    <property type="entry name" value="Ala_racemase_N"/>
    <property type="match status" value="1"/>
</dbReference>
<protein>
    <recommendedName>
        <fullName evidence="1">Alanine racemase N-terminal domain-containing protein</fullName>
    </recommendedName>
</protein>
<dbReference type="InterPro" id="IPR029066">
    <property type="entry name" value="PLP-binding_barrel"/>
</dbReference>
<dbReference type="AlphaFoldDB" id="A0A1X7AH46"/>
<dbReference type="SUPFAM" id="SSF51419">
    <property type="entry name" value="PLP-binding barrel"/>
    <property type="match status" value="1"/>
</dbReference>
<dbReference type="InterPro" id="IPR001608">
    <property type="entry name" value="Ala_racemase_N"/>
</dbReference>
<dbReference type="OrthoDB" id="339576at2"/>
<dbReference type="GO" id="GO:0036088">
    <property type="term" value="P:D-serine catabolic process"/>
    <property type="evidence" value="ECO:0007669"/>
    <property type="project" value="TreeGrafter"/>
</dbReference>
<reference evidence="2 3" key="1">
    <citation type="submission" date="2017-03" db="EMBL/GenBank/DDBJ databases">
        <authorList>
            <person name="Afonso C.L."/>
            <person name="Miller P.J."/>
            <person name="Scott M.A."/>
            <person name="Spackman E."/>
            <person name="Goraichik I."/>
            <person name="Dimitrov K.M."/>
            <person name="Suarez D.L."/>
            <person name="Swayne D.E."/>
        </authorList>
    </citation>
    <scope>NUCLEOTIDE SEQUENCE [LARGE SCALE GENOMIC DNA]</scope>
    <source>
        <strain evidence="2">SB41UT1</strain>
    </source>
</reference>
<dbReference type="Proteomes" id="UP000196573">
    <property type="component" value="Unassembled WGS sequence"/>
</dbReference>
<feature type="domain" description="Alanine racemase N-terminal" evidence="1">
    <location>
        <begin position="48"/>
        <end position="236"/>
    </location>
</feature>
<dbReference type="EMBL" id="FWPT01000002">
    <property type="protein sequence ID" value="SMA40168.1"/>
    <property type="molecule type" value="Genomic_DNA"/>
</dbReference>
<dbReference type="InterPro" id="IPR051466">
    <property type="entry name" value="D-amino_acid_metab_enzyme"/>
</dbReference>
<proteinExistence type="predicted"/>
<dbReference type="Gene3D" id="3.20.20.10">
    <property type="entry name" value="Alanine racemase"/>
    <property type="match status" value="1"/>
</dbReference>
<organism evidence="2 3">
    <name type="scientific">Parendozoicomonas haliclonae</name>
    <dbReference type="NCBI Taxonomy" id="1960125"/>
    <lineage>
        <taxon>Bacteria</taxon>
        <taxon>Pseudomonadati</taxon>
        <taxon>Pseudomonadota</taxon>
        <taxon>Gammaproteobacteria</taxon>
        <taxon>Oceanospirillales</taxon>
        <taxon>Endozoicomonadaceae</taxon>
        <taxon>Parendozoicomonas</taxon>
    </lineage>
</organism>
<keyword evidence="3" id="KW-1185">Reference proteome</keyword>
<dbReference type="RefSeq" id="WP_087107770.1">
    <property type="nucleotide sequence ID" value="NZ_CBCSCN010000001.1"/>
</dbReference>
<gene>
    <name evidence="2" type="ORF">EHSB41UT_01149</name>
</gene>
<dbReference type="PANTHER" id="PTHR28004">
    <property type="entry name" value="ZGC:162816-RELATED"/>
    <property type="match status" value="1"/>
</dbReference>